<dbReference type="GO" id="GO:0005940">
    <property type="term" value="C:septin ring"/>
    <property type="evidence" value="ECO:0007669"/>
    <property type="project" value="UniProtKB-ARBA"/>
</dbReference>
<reference evidence="15 16" key="1">
    <citation type="submission" date="2019-02" db="EMBL/GenBank/DDBJ databases">
        <title>Genome sequencing of the rare red list fungi Phellinidium pouzarii.</title>
        <authorList>
            <person name="Buettner E."/>
            <person name="Kellner H."/>
        </authorList>
    </citation>
    <scope>NUCLEOTIDE SEQUENCE [LARGE SCALE GENOMIC DNA]</scope>
    <source>
        <strain evidence="15 16">DSM 108285</strain>
    </source>
</reference>
<evidence type="ECO:0000256" key="9">
    <source>
        <dbReference type="ARBA" id="ARBA00022840"/>
    </source>
</evidence>
<dbReference type="PROSITE" id="PS50011">
    <property type="entry name" value="PROTEIN_KINASE_DOM"/>
    <property type="match status" value="1"/>
</dbReference>
<dbReference type="GO" id="GO:0005935">
    <property type="term" value="C:cellular bud neck"/>
    <property type="evidence" value="ECO:0007669"/>
    <property type="project" value="UniProtKB-SubCell"/>
</dbReference>
<feature type="compositionally biased region" description="Pro residues" evidence="13">
    <location>
        <begin position="411"/>
        <end position="424"/>
    </location>
</feature>
<dbReference type="SUPFAM" id="SSF56112">
    <property type="entry name" value="Protein kinase-like (PK-like)"/>
    <property type="match status" value="1"/>
</dbReference>
<dbReference type="InterPro" id="IPR000719">
    <property type="entry name" value="Prot_kinase_dom"/>
</dbReference>
<evidence type="ECO:0000256" key="10">
    <source>
        <dbReference type="ARBA" id="ARBA00047899"/>
    </source>
</evidence>
<comment type="catalytic activity">
    <reaction evidence="10">
        <text>L-threonyl-[protein] + ATP = O-phospho-L-threonyl-[protein] + ADP + H(+)</text>
        <dbReference type="Rhea" id="RHEA:46608"/>
        <dbReference type="Rhea" id="RHEA-COMP:11060"/>
        <dbReference type="Rhea" id="RHEA-COMP:11605"/>
        <dbReference type="ChEBI" id="CHEBI:15378"/>
        <dbReference type="ChEBI" id="CHEBI:30013"/>
        <dbReference type="ChEBI" id="CHEBI:30616"/>
        <dbReference type="ChEBI" id="CHEBI:61977"/>
        <dbReference type="ChEBI" id="CHEBI:456216"/>
        <dbReference type="EC" id="2.7.11.1"/>
    </reaction>
</comment>
<protein>
    <recommendedName>
        <fullName evidence="3">non-specific serine/threonine protein kinase</fullName>
        <ecNumber evidence="3">2.7.11.1</ecNumber>
    </recommendedName>
</protein>
<feature type="compositionally biased region" description="Basic and acidic residues" evidence="13">
    <location>
        <begin position="392"/>
        <end position="410"/>
    </location>
</feature>
<comment type="similarity">
    <text evidence="2">Belongs to the protein kinase superfamily. CAMK Ser/Thr protein kinase family. NIM1 subfamily.</text>
</comment>
<feature type="region of interest" description="Disordered" evidence="13">
    <location>
        <begin position="367"/>
        <end position="453"/>
    </location>
</feature>
<comment type="caution">
    <text evidence="15">The sequence shown here is derived from an EMBL/GenBank/DDBJ whole genome shotgun (WGS) entry which is preliminary data.</text>
</comment>
<comment type="subcellular location">
    <subcellularLocation>
        <location evidence="1">Bud neck</location>
    </subcellularLocation>
</comment>
<feature type="domain" description="Protein kinase" evidence="14">
    <location>
        <begin position="29"/>
        <end position="293"/>
    </location>
</feature>
<keyword evidence="16" id="KW-1185">Reference proteome</keyword>
<evidence type="ECO:0000256" key="7">
    <source>
        <dbReference type="ARBA" id="ARBA00022741"/>
    </source>
</evidence>
<keyword evidence="4" id="KW-0723">Serine/threonine-protein kinase</keyword>
<evidence type="ECO:0000256" key="11">
    <source>
        <dbReference type="ARBA" id="ARBA00048679"/>
    </source>
</evidence>
<evidence type="ECO:0000256" key="13">
    <source>
        <dbReference type="SAM" id="MobiDB-lite"/>
    </source>
</evidence>
<evidence type="ECO:0000259" key="14">
    <source>
        <dbReference type="PROSITE" id="PS50011"/>
    </source>
</evidence>
<evidence type="ECO:0000313" key="16">
    <source>
        <dbReference type="Proteomes" id="UP000308199"/>
    </source>
</evidence>
<dbReference type="OrthoDB" id="193931at2759"/>
<dbReference type="GO" id="GO:0035556">
    <property type="term" value="P:intracellular signal transduction"/>
    <property type="evidence" value="ECO:0007669"/>
    <property type="project" value="TreeGrafter"/>
</dbReference>
<dbReference type="InterPro" id="IPR017441">
    <property type="entry name" value="Protein_kinase_ATP_BS"/>
</dbReference>
<evidence type="ECO:0000256" key="4">
    <source>
        <dbReference type="ARBA" id="ARBA00022527"/>
    </source>
</evidence>
<dbReference type="Pfam" id="PF00069">
    <property type="entry name" value="Pkinase"/>
    <property type="match status" value="1"/>
</dbReference>
<dbReference type="InterPro" id="IPR011009">
    <property type="entry name" value="Kinase-like_dom_sf"/>
</dbReference>
<evidence type="ECO:0000256" key="12">
    <source>
        <dbReference type="PROSITE-ProRule" id="PRU10141"/>
    </source>
</evidence>
<comment type="catalytic activity">
    <reaction evidence="11">
        <text>L-seryl-[protein] + ATP = O-phospho-L-seryl-[protein] + ADP + H(+)</text>
        <dbReference type="Rhea" id="RHEA:17989"/>
        <dbReference type="Rhea" id="RHEA-COMP:9863"/>
        <dbReference type="Rhea" id="RHEA-COMP:11604"/>
        <dbReference type="ChEBI" id="CHEBI:15378"/>
        <dbReference type="ChEBI" id="CHEBI:29999"/>
        <dbReference type="ChEBI" id="CHEBI:30616"/>
        <dbReference type="ChEBI" id="CHEBI:83421"/>
        <dbReference type="ChEBI" id="CHEBI:456216"/>
        <dbReference type="EC" id="2.7.11.1"/>
    </reaction>
</comment>
<dbReference type="Gene3D" id="1.10.510.10">
    <property type="entry name" value="Transferase(Phosphotransferase) domain 1"/>
    <property type="match status" value="1"/>
</dbReference>
<keyword evidence="5" id="KW-0597">Phosphoprotein</keyword>
<dbReference type="EC" id="2.7.11.1" evidence="3"/>
<dbReference type="FunFam" id="1.10.510.10:FF:000394">
    <property type="entry name" value="Serine/threonine-protein kinase HSL1"/>
    <property type="match status" value="1"/>
</dbReference>
<dbReference type="PANTHER" id="PTHR24346">
    <property type="entry name" value="MAP/MICROTUBULE AFFINITY-REGULATING KINASE"/>
    <property type="match status" value="1"/>
</dbReference>
<keyword evidence="6" id="KW-0808">Transferase</keyword>
<accession>A0A4S4L3P4</accession>
<evidence type="ECO:0000313" key="15">
    <source>
        <dbReference type="EMBL" id="THH05268.1"/>
    </source>
</evidence>
<dbReference type="AlphaFoldDB" id="A0A4S4L3P4"/>
<keyword evidence="8" id="KW-0418">Kinase</keyword>
<gene>
    <name evidence="15" type="ORF">EW145_g4923</name>
</gene>
<dbReference type="CDD" id="cd14081">
    <property type="entry name" value="STKc_BRSK1_2"/>
    <property type="match status" value="1"/>
</dbReference>
<evidence type="ECO:0000256" key="6">
    <source>
        <dbReference type="ARBA" id="ARBA00022679"/>
    </source>
</evidence>
<feature type="binding site" evidence="12">
    <location>
        <position position="58"/>
    </location>
    <ligand>
        <name>ATP</name>
        <dbReference type="ChEBI" id="CHEBI:30616"/>
    </ligand>
</feature>
<feature type="region of interest" description="Disordered" evidence="13">
    <location>
        <begin position="1"/>
        <end position="23"/>
    </location>
</feature>
<dbReference type="SMART" id="SM00220">
    <property type="entry name" value="S_TKc"/>
    <property type="match status" value="1"/>
</dbReference>
<feature type="region of interest" description="Disordered" evidence="13">
    <location>
        <begin position="824"/>
        <end position="850"/>
    </location>
</feature>
<evidence type="ECO:0000256" key="5">
    <source>
        <dbReference type="ARBA" id="ARBA00022553"/>
    </source>
</evidence>
<dbReference type="Proteomes" id="UP000308199">
    <property type="component" value="Unassembled WGS sequence"/>
</dbReference>
<dbReference type="PROSITE" id="PS00108">
    <property type="entry name" value="PROTEIN_KINASE_ST"/>
    <property type="match status" value="1"/>
</dbReference>
<evidence type="ECO:0000256" key="8">
    <source>
        <dbReference type="ARBA" id="ARBA00022777"/>
    </source>
</evidence>
<evidence type="ECO:0000256" key="2">
    <source>
        <dbReference type="ARBA" id="ARBA00010791"/>
    </source>
</evidence>
<name>A0A4S4L3P4_9AGAM</name>
<sequence length="850" mass="95208">MSNEPRPITPPHLPRRGRKTDHPRMIGSWKIGRTIGKGATGTVRIARHSKTGQYAAIKIVSKIQLVQSRRSFHNLEDDAERILLGLEREIVVMKLIDHPNIMRLYDVWETSDELYLILEYVEGGELFDYICERGRLPSTEALDYFQQLIGALDYCHRLNIAHRDLKPENLLLDKEKNLKVADFGMAAWQGGDDLLETACGSPHYAAPEIIAGKPYDGTASDIWSSGVILFALLAGKLPFDDEKLDILLEKVRLGRFIMPSDIDPGAQDLLNKMLQKDVSKRITIAEILKHPWYISQSRRNIHCAAPSPDEISQPVSQASDIDMDIFGNLRTLWHNAPDEDIIEALVSNKQTWEKVVYSLLLKYRTKAQENQDEELERARSQRRTERKQKRARREEKKKAQERHIENERPETPAPGPPRPDPPTPRRAAYNQNSGHPSLPPLPAGSTLRPVGQLLCPATDNTTTLGISPSLLSPSLLAPSPLVNSPLSLSMMSPGSPIWEALDVAPPLDVPELHEEHVQHFFQQIIDHLNIMQSRPGAISPLLRNGKVLVADTIAHPTGSNRRPLPVNNHRAPPPTPAGGIVTIHCQAPHIDIDAHQADTHGLGISTAPCESGKENVNRVLKKSSLRKPKDGRAALTDRRVQIVLPPPIERGGPPHRRLSCDSYSSHSPTYSLSEGSSFSAPSAPKRSWFVNLFKFRPVSFTLMSMHDASTTREACQRLLVSFGVRIILTHPEEVNNICFRCQLDEIRDPAGVMAVAKAAKFRVDVHTLDVRQTTESGHTTSLEMVLEKGSLPSFQLICQRLRKEWDLDVTYENNFDTDHLYSPDPSHGSHFSRSPEPIMTRRPSGGRSYF</sequence>
<dbReference type="EMBL" id="SGPK01000274">
    <property type="protein sequence ID" value="THH05268.1"/>
    <property type="molecule type" value="Genomic_DNA"/>
</dbReference>
<keyword evidence="9 12" id="KW-0067">ATP-binding</keyword>
<dbReference type="GO" id="GO:0005524">
    <property type="term" value="F:ATP binding"/>
    <property type="evidence" value="ECO:0007669"/>
    <property type="project" value="UniProtKB-UniRule"/>
</dbReference>
<dbReference type="PANTHER" id="PTHR24346:SF110">
    <property type="entry name" value="NON-SPECIFIC SERINE_THREONINE PROTEIN KINASE"/>
    <property type="match status" value="1"/>
</dbReference>
<dbReference type="InterPro" id="IPR008271">
    <property type="entry name" value="Ser/Thr_kinase_AS"/>
</dbReference>
<dbReference type="GO" id="GO:0004674">
    <property type="term" value="F:protein serine/threonine kinase activity"/>
    <property type="evidence" value="ECO:0007669"/>
    <property type="project" value="UniProtKB-KW"/>
</dbReference>
<keyword evidence="7 12" id="KW-0547">Nucleotide-binding</keyword>
<organism evidence="15 16">
    <name type="scientific">Phellinidium pouzarii</name>
    <dbReference type="NCBI Taxonomy" id="167371"/>
    <lineage>
        <taxon>Eukaryota</taxon>
        <taxon>Fungi</taxon>
        <taxon>Dikarya</taxon>
        <taxon>Basidiomycota</taxon>
        <taxon>Agaricomycotina</taxon>
        <taxon>Agaricomycetes</taxon>
        <taxon>Hymenochaetales</taxon>
        <taxon>Hymenochaetaceae</taxon>
        <taxon>Phellinidium</taxon>
    </lineage>
</organism>
<evidence type="ECO:0000256" key="3">
    <source>
        <dbReference type="ARBA" id="ARBA00012513"/>
    </source>
</evidence>
<dbReference type="PROSITE" id="PS00107">
    <property type="entry name" value="PROTEIN_KINASE_ATP"/>
    <property type="match status" value="1"/>
</dbReference>
<proteinExistence type="inferred from homology"/>
<evidence type="ECO:0000256" key="1">
    <source>
        <dbReference type="ARBA" id="ARBA00004266"/>
    </source>
</evidence>